<keyword evidence="9 15" id="KW-0067">ATP-binding</keyword>
<proteinExistence type="inferred from homology"/>
<dbReference type="InterPro" id="IPR020562">
    <property type="entry name" value="PRibGlycinamide_synth_N"/>
</dbReference>
<evidence type="ECO:0000256" key="2">
    <source>
        <dbReference type="ARBA" id="ARBA00001946"/>
    </source>
</evidence>
<dbReference type="FunFam" id="3.40.50.20:FF:000006">
    <property type="entry name" value="Phosphoribosylamine--glycine ligase, chloroplastic"/>
    <property type="match status" value="1"/>
</dbReference>
<evidence type="ECO:0000313" key="17">
    <source>
        <dbReference type="EMBL" id="GGK31243.1"/>
    </source>
</evidence>
<evidence type="ECO:0000256" key="7">
    <source>
        <dbReference type="ARBA" id="ARBA00022741"/>
    </source>
</evidence>
<evidence type="ECO:0000256" key="14">
    <source>
        <dbReference type="HAMAP-Rule" id="MF_00138"/>
    </source>
</evidence>
<accession>A0A917V3L7</accession>
<evidence type="ECO:0000256" key="5">
    <source>
        <dbReference type="ARBA" id="ARBA00022598"/>
    </source>
</evidence>
<keyword evidence="7 15" id="KW-0547">Nucleotide-binding</keyword>
<evidence type="ECO:0000256" key="9">
    <source>
        <dbReference type="ARBA" id="ARBA00022840"/>
    </source>
</evidence>
<evidence type="ECO:0000256" key="13">
    <source>
        <dbReference type="ARBA" id="ARBA00042864"/>
    </source>
</evidence>
<dbReference type="Proteomes" id="UP000600449">
    <property type="component" value="Unassembled WGS sequence"/>
</dbReference>
<evidence type="ECO:0000256" key="3">
    <source>
        <dbReference type="ARBA" id="ARBA00005174"/>
    </source>
</evidence>
<dbReference type="Pfam" id="PF02844">
    <property type="entry name" value="GARS_N"/>
    <property type="match status" value="1"/>
</dbReference>
<keyword evidence="10" id="KW-0464">Manganese</keyword>
<dbReference type="AlphaFoldDB" id="A0A917V3L7"/>
<comment type="similarity">
    <text evidence="11 14">Belongs to the GARS family.</text>
</comment>
<dbReference type="InterPro" id="IPR020559">
    <property type="entry name" value="PRibGlycinamide_synth_CS"/>
</dbReference>
<gene>
    <name evidence="14 17" type="primary">purD</name>
    <name evidence="17" type="ORF">GCM10011322_17290</name>
</gene>
<dbReference type="GO" id="GO:0004637">
    <property type="term" value="F:phosphoribosylamine-glycine ligase activity"/>
    <property type="evidence" value="ECO:0007669"/>
    <property type="project" value="UniProtKB-UniRule"/>
</dbReference>
<comment type="cofactor">
    <cofactor evidence="1">
        <name>Mn(2+)</name>
        <dbReference type="ChEBI" id="CHEBI:29035"/>
    </cofactor>
</comment>
<evidence type="ECO:0000256" key="6">
    <source>
        <dbReference type="ARBA" id="ARBA00022723"/>
    </source>
</evidence>
<evidence type="ECO:0000259" key="16">
    <source>
        <dbReference type="PROSITE" id="PS50975"/>
    </source>
</evidence>
<keyword evidence="5 14" id="KW-0436">Ligase</keyword>
<dbReference type="EMBL" id="BMMF01000004">
    <property type="protein sequence ID" value="GGK31243.1"/>
    <property type="molecule type" value="Genomic_DNA"/>
</dbReference>
<name>A0A917V3L7_9HYPH</name>
<dbReference type="FunFam" id="3.90.600.10:FF:000001">
    <property type="entry name" value="Trifunctional purine biosynthetic protein adenosine-3"/>
    <property type="match status" value="1"/>
</dbReference>
<dbReference type="SUPFAM" id="SSF56059">
    <property type="entry name" value="Glutathione synthetase ATP-binding domain-like"/>
    <property type="match status" value="1"/>
</dbReference>
<dbReference type="Gene3D" id="3.30.1490.20">
    <property type="entry name" value="ATP-grasp fold, A domain"/>
    <property type="match status" value="1"/>
</dbReference>
<keyword evidence="8 14" id="KW-0658">Purine biosynthesis</keyword>
<dbReference type="GO" id="GO:0046872">
    <property type="term" value="F:metal ion binding"/>
    <property type="evidence" value="ECO:0007669"/>
    <property type="project" value="UniProtKB-KW"/>
</dbReference>
<dbReference type="SUPFAM" id="SSF52440">
    <property type="entry name" value="PreATP-grasp domain"/>
    <property type="match status" value="1"/>
</dbReference>
<dbReference type="EC" id="6.3.4.13" evidence="4 14"/>
<dbReference type="InterPro" id="IPR013815">
    <property type="entry name" value="ATP_grasp_subdomain_1"/>
</dbReference>
<dbReference type="PANTHER" id="PTHR43472">
    <property type="entry name" value="PHOSPHORIBOSYLAMINE--GLYCINE LIGASE"/>
    <property type="match status" value="1"/>
</dbReference>
<dbReference type="SMART" id="SM01209">
    <property type="entry name" value="GARS_A"/>
    <property type="match status" value="1"/>
</dbReference>
<keyword evidence="18" id="KW-1185">Reference proteome</keyword>
<dbReference type="InterPro" id="IPR000115">
    <property type="entry name" value="PRibGlycinamide_synth"/>
</dbReference>
<dbReference type="InterPro" id="IPR037123">
    <property type="entry name" value="PRibGlycinamide_synth_C_sf"/>
</dbReference>
<evidence type="ECO:0000256" key="12">
    <source>
        <dbReference type="ARBA" id="ARBA00042242"/>
    </source>
</evidence>
<keyword evidence="6" id="KW-0479">Metal-binding</keyword>
<dbReference type="HAMAP" id="MF_00138">
    <property type="entry name" value="GARS"/>
    <property type="match status" value="1"/>
</dbReference>
<dbReference type="InterPro" id="IPR011761">
    <property type="entry name" value="ATP-grasp"/>
</dbReference>
<evidence type="ECO:0000256" key="11">
    <source>
        <dbReference type="ARBA" id="ARBA00038345"/>
    </source>
</evidence>
<dbReference type="PANTHER" id="PTHR43472:SF1">
    <property type="entry name" value="PHOSPHORIBOSYLAMINE--GLYCINE LIGASE, CHLOROPLASTIC"/>
    <property type="match status" value="1"/>
</dbReference>
<dbReference type="RefSeq" id="WP_188911707.1">
    <property type="nucleotide sequence ID" value="NZ_BMMF01000004.1"/>
</dbReference>
<comment type="catalytic activity">
    <reaction evidence="14">
        <text>5-phospho-beta-D-ribosylamine + glycine + ATP = N(1)-(5-phospho-beta-D-ribosyl)glycinamide + ADP + phosphate + H(+)</text>
        <dbReference type="Rhea" id="RHEA:17453"/>
        <dbReference type="ChEBI" id="CHEBI:15378"/>
        <dbReference type="ChEBI" id="CHEBI:30616"/>
        <dbReference type="ChEBI" id="CHEBI:43474"/>
        <dbReference type="ChEBI" id="CHEBI:57305"/>
        <dbReference type="ChEBI" id="CHEBI:58681"/>
        <dbReference type="ChEBI" id="CHEBI:143788"/>
        <dbReference type="ChEBI" id="CHEBI:456216"/>
        <dbReference type="EC" id="6.3.4.13"/>
    </reaction>
</comment>
<dbReference type="GO" id="GO:0006189">
    <property type="term" value="P:'de novo' IMP biosynthetic process"/>
    <property type="evidence" value="ECO:0007669"/>
    <property type="project" value="UniProtKB-UniRule"/>
</dbReference>
<comment type="caution">
    <text evidence="17">The sequence shown here is derived from an EMBL/GenBank/DDBJ whole genome shotgun (WGS) entry which is preliminary data.</text>
</comment>
<reference evidence="17 18" key="1">
    <citation type="journal article" date="2014" name="Int. J. Syst. Evol. Microbiol.">
        <title>Complete genome sequence of Corynebacterium casei LMG S-19264T (=DSM 44701T), isolated from a smear-ripened cheese.</title>
        <authorList>
            <consortium name="US DOE Joint Genome Institute (JGI-PGF)"/>
            <person name="Walter F."/>
            <person name="Albersmeier A."/>
            <person name="Kalinowski J."/>
            <person name="Ruckert C."/>
        </authorList>
    </citation>
    <scope>NUCLEOTIDE SEQUENCE [LARGE SCALE GENOMIC DNA]</scope>
    <source>
        <strain evidence="17 18">CGMCC 1.9161</strain>
    </source>
</reference>
<dbReference type="GO" id="GO:0005524">
    <property type="term" value="F:ATP binding"/>
    <property type="evidence" value="ECO:0007669"/>
    <property type="project" value="UniProtKB-UniRule"/>
</dbReference>
<evidence type="ECO:0000313" key="18">
    <source>
        <dbReference type="Proteomes" id="UP000600449"/>
    </source>
</evidence>
<evidence type="ECO:0000256" key="1">
    <source>
        <dbReference type="ARBA" id="ARBA00001936"/>
    </source>
</evidence>
<dbReference type="SUPFAM" id="SSF51246">
    <property type="entry name" value="Rudiment single hybrid motif"/>
    <property type="match status" value="1"/>
</dbReference>
<dbReference type="PROSITE" id="PS50975">
    <property type="entry name" value="ATP_GRASP"/>
    <property type="match status" value="1"/>
</dbReference>
<feature type="domain" description="ATP-grasp" evidence="16">
    <location>
        <begin position="107"/>
        <end position="308"/>
    </location>
</feature>
<dbReference type="InterPro" id="IPR020560">
    <property type="entry name" value="PRibGlycinamide_synth_C-dom"/>
</dbReference>
<dbReference type="NCBIfam" id="TIGR00877">
    <property type="entry name" value="purD"/>
    <property type="match status" value="1"/>
</dbReference>
<protein>
    <recommendedName>
        <fullName evidence="4 14">Phosphoribosylamine--glycine ligase</fullName>
        <ecNumber evidence="4 14">6.3.4.13</ecNumber>
    </recommendedName>
    <alternativeName>
        <fullName evidence="14">GARS</fullName>
    </alternativeName>
    <alternativeName>
        <fullName evidence="12 14">Glycinamide ribonucleotide synthetase</fullName>
    </alternativeName>
    <alternativeName>
        <fullName evidence="13 14">Phosphoribosylglycinamide synthetase</fullName>
    </alternativeName>
</protein>
<dbReference type="SMART" id="SM01210">
    <property type="entry name" value="GARS_C"/>
    <property type="match status" value="1"/>
</dbReference>
<dbReference type="Gene3D" id="3.30.470.20">
    <property type="entry name" value="ATP-grasp fold, B domain"/>
    <property type="match status" value="1"/>
</dbReference>
<comment type="pathway">
    <text evidence="3 14">Purine metabolism; IMP biosynthesis via de novo pathway; N(1)-(5-phospho-D-ribosyl)glycinamide from 5-phospho-alpha-D-ribose 1-diphosphate: step 2/2.</text>
</comment>
<dbReference type="Pfam" id="PF02843">
    <property type="entry name" value="GARS_C"/>
    <property type="match status" value="1"/>
</dbReference>
<dbReference type="Gene3D" id="3.40.50.20">
    <property type="match status" value="1"/>
</dbReference>
<evidence type="ECO:0000256" key="4">
    <source>
        <dbReference type="ARBA" id="ARBA00013255"/>
    </source>
</evidence>
<dbReference type="InterPro" id="IPR016185">
    <property type="entry name" value="PreATP-grasp_dom_sf"/>
</dbReference>
<dbReference type="InterPro" id="IPR011054">
    <property type="entry name" value="Rudment_hybrid_motif"/>
</dbReference>
<sequence>MNVLLIGSGGREHALAWKLSQSPLCETLYCAPGNAGTAEVAETVVLDVADHRAVIDFCRVTAIGLVVVGNEAPLVAGLVDDLAAAGIKAFGPTREAARLEGSKAFTKAICDETGAPTADYARFDAAEPALAYVRSRGAPIVVKYDGLAAGKGVVVATTLAQAEEAVRAMLAEPGDALVIEDFLEGEEVSLFALCDGTTALPLASAQDHKRAFDGDTGPNTGGMGAYSPAPVLTPALQARAMAEIVEPTLAAMRARGTAFVGVLYAGLMIGADGPKLVEYNVRFGDPEAQVLMPRLDGDLLAAMLAACEGRLDEVSLGWRDEVALVVTLAANGYPGAVEKGSEIRGLDRASALPGVRVFHAGTKRDGERLLAAGGRVLSVVGTGADVAQARERAYAGVDAVDWPDGFCRRDIGWRALAR</sequence>
<dbReference type="GO" id="GO:0009113">
    <property type="term" value="P:purine nucleobase biosynthetic process"/>
    <property type="evidence" value="ECO:0007669"/>
    <property type="project" value="InterPro"/>
</dbReference>
<dbReference type="Pfam" id="PF01071">
    <property type="entry name" value="GARS_A"/>
    <property type="match status" value="1"/>
</dbReference>
<comment type="cofactor">
    <cofactor evidence="2">
        <name>Mg(2+)</name>
        <dbReference type="ChEBI" id="CHEBI:18420"/>
    </cofactor>
</comment>
<organism evidence="17 18">
    <name type="scientific">Salinarimonas ramus</name>
    <dbReference type="NCBI Taxonomy" id="690164"/>
    <lineage>
        <taxon>Bacteria</taxon>
        <taxon>Pseudomonadati</taxon>
        <taxon>Pseudomonadota</taxon>
        <taxon>Alphaproteobacteria</taxon>
        <taxon>Hyphomicrobiales</taxon>
        <taxon>Salinarimonadaceae</taxon>
        <taxon>Salinarimonas</taxon>
    </lineage>
</organism>
<evidence type="ECO:0000256" key="10">
    <source>
        <dbReference type="ARBA" id="ARBA00023211"/>
    </source>
</evidence>
<evidence type="ECO:0000256" key="15">
    <source>
        <dbReference type="PROSITE-ProRule" id="PRU00409"/>
    </source>
</evidence>
<dbReference type="PROSITE" id="PS00184">
    <property type="entry name" value="GARS"/>
    <property type="match status" value="1"/>
</dbReference>
<dbReference type="FunFam" id="3.30.470.20:FF:000018">
    <property type="entry name" value="Trifunctional purine biosynthetic protein adenosine-3"/>
    <property type="match status" value="1"/>
</dbReference>
<dbReference type="InterPro" id="IPR020561">
    <property type="entry name" value="PRibGlycinamid_synth_ATP-grasp"/>
</dbReference>
<dbReference type="Gene3D" id="3.90.600.10">
    <property type="entry name" value="Phosphoribosylglycinamide synthetase, C-terminal domain"/>
    <property type="match status" value="1"/>
</dbReference>
<evidence type="ECO:0000256" key="8">
    <source>
        <dbReference type="ARBA" id="ARBA00022755"/>
    </source>
</evidence>